<feature type="transmembrane region" description="Helical" evidence="6">
    <location>
        <begin position="121"/>
        <end position="140"/>
    </location>
</feature>
<evidence type="ECO:0000256" key="4">
    <source>
        <dbReference type="ARBA" id="ARBA00022989"/>
    </source>
</evidence>
<dbReference type="InterPro" id="IPR014249">
    <property type="entry name" value="Spore_V_B"/>
</dbReference>
<evidence type="ECO:0000256" key="3">
    <source>
        <dbReference type="ARBA" id="ARBA00022692"/>
    </source>
</evidence>
<dbReference type="OrthoDB" id="9775950at2"/>
<dbReference type="AlphaFoldDB" id="A0A165XN59"/>
<gene>
    <name evidence="7" type="ORF">AZI98_09135</name>
</gene>
<dbReference type="InterPro" id="IPR024923">
    <property type="entry name" value="PG_synth_SpoVB"/>
</dbReference>
<feature type="transmembrane region" description="Helical" evidence="6">
    <location>
        <begin position="41"/>
        <end position="63"/>
    </location>
</feature>
<proteinExistence type="predicted"/>
<dbReference type="GO" id="GO:0005886">
    <property type="term" value="C:plasma membrane"/>
    <property type="evidence" value="ECO:0007669"/>
    <property type="project" value="UniProtKB-SubCell"/>
</dbReference>
<name>A0A165XN59_9BACI</name>
<keyword evidence="5 6" id="KW-0472">Membrane</keyword>
<feature type="transmembrane region" description="Helical" evidence="6">
    <location>
        <begin position="186"/>
        <end position="206"/>
    </location>
</feature>
<dbReference type="Pfam" id="PF01943">
    <property type="entry name" value="Polysacc_synt"/>
    <property type="match status" value="1"/>
</dbReference>
<dbReference type="PANTHER" id="PTHR30250">
    <property type="entry name" value="PST FAMILY PREDICTED COLANIC ACID TRANSPORTER"/>
    <property type="match status" value="1"/>
</dbReference>
<evidence type="ECO:0000256" key="1">
    <source>
        <dbReference type="ARBA" id="ARBA00004651"/>
    </source>
</evidence>
<accession>A0A165XN59</accession>
<dbReference type="CDD" id="cd13124">
    <property type="entry name" value="MATE_SpoVB_like"/>
    <property type="match status" value="1"/>
</dbReference>
<evidence type="ECO:0000313" key="7">
    <source>
        <dbReference type="EMBL" id="KZN96214.1"/>
    </source>
</evidence>
<sequence>MPKQTFLKGMLILMTAGLITRILGFINRIVIARMIGEEGVGLYMMAMPTFGLVAAATQLGLPVAISKLVAEADAKGDSKKEKKILVVSLTITCSLSIIIAPLVLFSASYISETLLTDPRTFYPLIAITPVIPIIAVSSVLRGYFQGKQNMTPAAFSQVLEQAVRIAFIAVCTKAMLPYGIEYAAAGAFVAAAIGELASLLYLLIAFRFKKQIRVRKSFFRSLKKGKETFSQLMKIALPTTGSRFIGNISWFLEPIVVSHSLLIAGVHSSLATKQYGELTGYALPLLMLPSFITFSLSTSLVPALSEAIAQKKIRLAEYRLRQALRLSLVTGGLAVVILYVYAEPIMIFMYGNAQSAIYVKVMAPFFIFYYFQGPLQAALQALNLAKAAMTNSLIGSILKTALIFVFATRPELGIIGAALAIISGFMIVTLLHYATVLKVFKFTIYLRDYVLSFTAIFLTGWISYHIYDILLEQLHLLPKLLYACMITTVIYSLFLIIFRLVEKEEVKRIPLIGPYIAIFIPMQKNR</sequence>
<dbReference type="NCBIfam" id="TIGR02900">
    <property type="entry name" value="spore_V_B"/>
    <property type="match status" value="1"/>
</dbReference>
<keyword evidence="4 6" id="KW-1133">Transmembrane helix</keyword>
<comment type="caution">
    <text evidence="7">The sequence shown here is derived from an EMBL/GenBank/DDBJ whole genome shotgun (WGS) entry which is preliminary data.</text>
</comment>
<feature type="transmembrane region" description="Helical" evidence="6">
    <location>
        <begin position="12"/>
        <end position="35"/>
    </location>
</feature>
<evidence type="ECO:0000256" key="6">
    <source>
        <dbReference type="SAM" id="Phobius"/>
    </source>
</evidence>
<feature type="transmembrane region" description="Helical" evidence="6">
    <location>
        <begin position="449"/>
        <end position="467"/>
    </location>
</feature>
<dbReference type="InterPro" id="IPR050833">
    <property type="entry name" value="Poly_Biosynth_Transport"/>
</dbReference>
<comment type="subcellular location">
    <subcellularLocation>
        <location evidence="1">Cell membrane</location>
        <topology evidence="1">Multi-pass membrane protein</topology>
    </subcellularLocation>
</comment>
<feature type="transmembrane region" description="Helical" evidence="6">
    <location>
        <begin position="412"/>
        <end position="437"/>
    </location>
</feature>
<feature type="transmembrane region" description="Helical" evidence="6">
    <location>
        <begin position="161"/>
        <end position="180"/>
    </location>
</feature>
<dbReference type="Proteomes" id="UP000076476">
    <property type="component" value="Unassembled WGS sequence"/>
</dbReference>
<feature type="transmembrane region" description="Helical" evidence="6">
    <location>
        <begin position="250"/>
        <end position="270"/>
    </location>
</feature>
<keyword evidence="3 6" id="KW-0812">Transmembrane</keyword>
<evidence type="ECO:0000313" key="8">
    <source>
        <dbReference type="Proteomes" id="UP000076476"/>
    </source>
</evidence>
<feature type="transmembrane region" description="Helical" evidence="6">
    <location>
        <begin position="84"/>
        <end position="109"/>
    </location>
</feature>
<dbReference type="InterPro" id="IPR002797">
    <property type="entry name" value="Polysacc_synth"/>
</dbReference>
<feature type="transmembrane region" description="Helical" evidence="6">
    <location>
        <begin position="479"/>
        <end position="501"/>
    </location>
</feature>
<organism evidence="7 8">
    <name type="scientific">Aeribacillus pallidus</name>
    <dbReference type="NCBI Taxonomy" id="33936"/>
    <lineage>
        <taxon>Bacteria</taxon>
        <taxon>Bacillati</taxon>
        <taxon>Bacillota</taxon>
        <taxon>Bacilli</taxon>
        <taxon>Bacillales</taxon>
        <taxon>Bacillaceae</taxon>
        <taxon>Aeribacillus</taxon>
    </lineage>
</organism>
<keyword evidence="2" id="KW-1003">Cell membrane</keyword>
<feature type="transmembrane region" description="Helical" evidence="6">
    <location>
        <begin position="347"/>
        <end position="371"/>
    </location>
</feature>
<feature type="transmembrane region" description="Helical" evidence="6">
    <location>
        <begin position="383"/>
        <end position="406"/>
    </location>
</feature>
<dbReference type="EMBL" id="LWBR01000024">
    <property type="protein sequence ID" value="KZN96214.1"/>
    <property type="molecule type" value="Genomic_DNA"/>
</dbReference>
<dbReference type="RefSeq" id="WP_063387975.1">
    <property type="nucleotide sequence ID" value="NZ_LWBR01000024.1"/>
</dbReference>
<dbReference type="PANTHER" id="PTHR30250:SF24">
    <property type="entry name" value="STAGE V SPORULATION PROTEIN B"/>
    <property type="match status" value="1"/>
</dbReference>
<keyword evidence="8" id="KW-1185">Reference proteome</keyword>
<dbReference type="PIRSF" id="PIRSF038958">
    <property type="entry name" value="PG_synth_SpoVB"/>
    <property type="match status" value="1"/>
</dbReference>
<protein>
    <submittedName>
        <fullName evidence="7">Stage V sporulation protein B</fullName>
    </submittedName>
</protein>
<dbReference type="STRING" id="33936.AZI98_09135"/>
<evidence type="ECO:0000256" key="2">
    <source>
        <dbReference type="ARBA" id="ARBA00022475"/>
    </source>
</evidence>
<evidence type="ECO:0000256" key="5">
    <source>
        <dbReference type="ARBA" id="ARBA00023136"/>
    </source>
</evidence>
<reference evidence="7 8" key="1">
    <citation type="submission" date="2016-04" db="EMBL/GenBank/DDBJ databases">
        <title>Draft genome sequence of Aeribacillus pallidus 8m3 from petroleum reservoir.</title>
        <authorList>
            <person name="Poltaraus A.B."/>
            <person name="Nazina T.N."/>
            <person name="Tourova T.P."/>
            <person name="Malakho S.M."/>
            <person name="Korshunova A.V."/>
            <person name="Sokolova D.S."/>
        </authorList>
    </citation>
    <scope>NUCLEOTIDE SEQUENCE [LARGE SCALE GENOMIC DNA]</scope>
    <source>
        <strain evidence="7 8">8m3</strain>
    </source>
</reference>
<feature type="transmembrane region" description="Helical" evidence="6">
    <location>
        <begin position="323"/>
        <end position="341"/>
    </location>
</feature>
<feature type="transmembrane region" description="Helical" evidence="6">
    <location>
        <begin position="282"/>
        <end position="303"/>
    </location>
</feature>